<name>A0AAX3WFI5_METEX</name>
<accession>A0AAX3WFI5</accession>
<dbReference type="RefSeq" id="WP_042508630.1">
    <property type="nucleotide sequence ID" value="NZ_CP073633.1"/>
</dbReference>
<proteinExistence type="predicted"/>
<keyword evidence="1" id="KW-0472">Membrane</keyword>
<evidence type="ECO:0000313" key="3">
    <source>
        <dbReference type="Proteomes" id="UP001223720"/>
    </source>
</evidence>
<evidence type="ECO:0000256" key="1">
    <source>
        <dbReference type="SAM" id="Phobius"/>
    </source>
</evidence>
<dbReference type="Proteomes" id="UP001223720">
    <property type="component" value="Chromosome"/>
</dbReference>
<feature type="transmembrane region" description="Helical" evidence="1">
    <location>
        <begin position="145"/>
        <end position="170"/>
    </location>
</feature>
<evidence type="ECO:0000313" key="2">
    <source>
        <dbReference type="EMBL" id="WHQ70215.1"/>
    </source>
</evidence>
<keyword evidence="1" id="KW-0812">Transmembrane</keyword>
<dbReference type="EMBL" id="CP073633">
    <property type="protein sequence ID" value="WHQ70215.1"/>
    <property type="molecule type" value="Genomic_DNA"/>
</dbReference>
<sequence>MLMPLLGYFIIFNSYFVHYMQEHHNLCPTSKCDVTWKFYFLYFGATSIGLASVVYAMFCPEILKKYAGPSEFFDAEKQYYCYPSHLSDLVSYVEKQSGTLIADVFNLKGLIAKNAVIGLNEAHVISGMMGSKFELANESVSFARFIVFMLYTIGGVMIGIPALITFWRIFRLSFEALTVYWST</sequence>
<feature type="transmembrane region" description="Helical" evidence="1">
    <location>
        <begin position="39"/>
        <end position="58"/>
    </location>
</feature>
<protein>
    <recommendedName>
        <fullName evidence="4">Transmembrane protein</fullName>
    </recommendedName>
</protein>
<organism evidence="2 3">
    <name type="scientific">Methylorubrum extorquens</name>
    <name type="common">Methylobacterium dichloromethanicum</name>
    <name type="synonym">Methylobacterium extorquens</name>
    <dbReference type="NCBI Taxonomy" id="408"/>
    <lineage>
        <taxon>Bacteria</taxon>
        <taxon>Pseudomonadati</taxon>
        <taxon>Pseudomonadota</taxon>
        <taxon>Alphaproteobacteria</taxon>
        <taxon>Hyphomicrobiales</taxon>
        <taxon>Methylobacteriaceae</taxon>
        <taxon>Methylorubrum</taxon>
    </lineage>
</organism>
<reference evidence="2" key="1">
    <citation type="journal article" date="2022" name="Biotechnol. Bioprocess Eng.">
        <title>Pan-genome Analysis Reveals Comparative Genomic Features of Central Metabolic Pathways in Methylorubrum extorquens.</title>
        <authorList>
            <person name="Lee G.M."/>
            <person name="Scott-Nevros Z.K."/>
            <person name="Lee S.-M."/>
            <person name="Kim D."/>
        </authorList>
    </citation>
    <scope>NUCLEOTIDE SEQUENCE</scope>
    <source>
        <strain evidence="2">ATCC 55366</strain>
    </source>
</reference>
<dbReference type="AlphaFoldDB" id="A0AAX3WFI5"/>
<evidence type="ECO:0008006" key="4">
    <source>
        <dbReference type="Google" id="ProtNLM"/>
    </source>
</evidence>
<gene>
    <name evidence="2" type="ORF">KEC54_00660</name>
</gene>
<keyword evidence="1" id="KW-1133">Transmembrane helix</keyword>